<comment type="similarity">
    <text evidence="1">Belongs to the LysR transcriptional regulatory family.</text>
</comment>
<dbReference type="Pfam" id="PF03466">
    <property type="entry name" value="LysR_substrate"/>
    <property type="match status" value="1"/>
</dbReference>
<organism evidence="6 7">
    <name type="scientific">Silicimonas algicola</name>
    <dbReference type="NCBI Taxonomy" id="1826607"/>
    <lineage>
        <taxon>Bacteria</taxon>
        <taxon>Pseudomonadati</taxon>
        <taxon>Pseudomonadota</taxon>
        <taxon>Alphaproteobacteria</taxon>
        <taxon>Rhodobacterales</taxon>
        <taxon>Paracoccaceae</taxon>
    </lineage>
</organism>
<dbReference type="FunFam" id="1.10.10.10:FF:000001">
    <property type="entry name" value="LysR family transcriptional regulator"/>
    <property type="match status" value="1"/>
</dbReference>
<dbReference type="InterPro" id="IPR000847">
    <property type="entry name" value="LysR_HTH_N"/>
</dbReference>
<evidence type="ECO:0000313" key="7">
    <source>
        <dbReference type="Proteomes" id="UP000245390"/>
    </source>
</evidence>
<keyword evidence="3" id="KW-0238">DNA-binding</keyword>
<dbReference type="GO" id="GO:0003700">
    <property type="term" value="F:DNA-binding transcription factor activity"/>
    <property type="evidence" value="ECO:0007669"/>
    <property type="project" value="InterPro"/>
</dbReference>
<gene>
    <name evidence="6" type="ORF">C8D95_10229</name>
</gene>
<evidence type="ECO:0000256" key="3">
    <source>
        <dbReference type="ARBA" id="ARBA00023125"/>
    </source>
</evidence>
<evidence type="ECO:0000259" key="5">
    <source>
        <dbReference type="PROSITE" id="PS50931"/>
    </source>
</evidence>
<dbReference type="InterPro" id="IPR036390">
    <property type="entry name" value="WH_DNA-bd_sf"/>
</dbReference>
<comment type="caution">
    <text evidence="6">The sequence shown here is derived from an EMBL/GenBank/DDBJ whole genome shotgun (WGS) entry which is preliminary data.</text>
</comment>
<dbReference type="Gene3D" id="1.10.10.10">
    <property type="entry name" value="Winged helix-like DNA-binding domain superfamily/Winged helix DNA-binding domain"/>
    <property type="match status" value="1"/>
</dbReference>
<dbReference type="Gene3D" id="3.40.190.290">
    <property type="match status" value="1"/>
</dbReference>
<evidence type="ECO:0000256" key="4">
    <source>
        <dbReference type="ARBA" id="ARBA00023163"/>
    </source>
</evidence>
<reference evidence="6 7" key="1">
    <citation type="submission" date="2018-05" db="EMBL/GenBank/DDBJ databases">
        <title>Genomic Encyclopedia of Type Strains, Phase IV (KMG-IV): sequencing the most valuable type-strain genomes for metagenomic binning, comparative biology and taxonomic classification.</title>
        <authorList>
            <person name="Goeker M."/>
        </authorList>
    </citation>
    <scope>NUCLEOTIDE SEQUENCE [LARGE SCALE GENOMIC DNA]</scope>
    <source>
        <strain evidence="6 7">DSM 103371</strain>
    </source>
</reference>
<dbReference type="AlphaFoldDB" id="A0A316GQY3"/>
<keyword evidence="4" id="KW-0804">Transcription</keyword>
<dbReference type="Pfam" id="PF00126">
    <property type="entry name" value="HTH_1"/>
    <property type="match status" value="1"/>
</dbReference>
<dbReference type="RefSeq" id="WP_109758005.1">
    <property type="nucleotide sequence ID" value="NZ_CP034588.1"/>
</dbReference>
<dbReference type="GO" id="GO:0005829">
    <property type="term" value="C:cytosol"/>
    <property type="evidence" value="ECO:0007669"/>
    <property type="project" value="TreeGrafter"/>
</dbReference>
<name>A0A316GQY3_9RHOB</name>
<dbReference type="PRINTS" id="PR00039">
    <property type="entry name" value="HTHLYSR"/>
</dbReference>
<dbReference type="SUPFAM" id="SSF53850">
    <property type="entry name" value="Periplasmic binding protein-like II"/>
    <property type="match status" value="1"/>
</dbReference>
<dbReference type="InterPro" id="IPR050950">
    <property type="entry name" value="HTH-type_LysR_regulators"/>
</dbReference>
<accession>A0A316GQY3</accession>
<dbReference type="KEGG" id="salo:EF888_14005"/>
<dbReference type="SUPFAM" id="SSF46785">
    <property type="entry name" value="Winged helix' DNA-binding domain"/>
    <property type="match status" value="1"/>
</dbReference>
<protein>
    <submittedName>
        <fullName evidence="6">LysR family transcriptional regulator</fullName>
    </submittedName>
</protein>
<feature type="domain" description="HTH lysR-type" evidence="5">
    <location>
        <begin position="1"/>
        <end position="60"/>
    </location>
</feature>
<dbReference type="PANTHER" id="PTHR30419">
    <property type="entry name" value="HTH-TYPE TRANSCRIPTIONAL REGULATOR YBHD"/>
    <property type="match status" value="1"/>
</dbReference>
<dbReference type="PANTHER" id="PTHR30419:SF8">
    <property type="entry name" value="NITROGEN ASSIMILATION TRANSCRIPTIONAL ACTIVATOR-RELATED"/>
    <property type="match status" value="1"/>
</dbReference>
<evidence type="ECO:0000256" key="1">
    <source>
        <dbReference type="ARBA" id="ARBA00009437"/>
    </source>
</evidence>
<proteinExistence type="inferred from homology"/>
<dbReference type="InterPro" id="IPR036388">
    <property type="entry name" value="WH-like_DNA-bd_sf"/>
</dbReference>
<dbReference type="Proteomes" id="UP000245390">
    <property type="component" value="Unassembled WGS sequence"/>
</dbReference>
<dbReference type="OrthoDB" id="9815174at2"/>
<keyword evidence="7" id="KW-1185">Reference proteome</keyword>
<keyword evidence="2" id="KW-0805">Transcription regulation</keyword>
<dbReference type="PROSITE" id="PS50931">
    <property type="entry name" value="HTH_LYSR"/>
    <property type="match status" value="1"/>
</dbReference>
<dbReference type="InterPro" id="IPR005119">
    <property type="entry name" value="LysR_subst-bd"/>
</dbReference>
<dbReference type="GO" id="GO:0003677">
    <property type="term" value="F:DNA binding"/>
    <property type="evidence" value="ECO:0007669"/>
    <property type="project" value="UniProtKB-KW"/>
</dbReference>
<sequence>MRVDYLGLEAFVAIADFGSFQRAAEALSLSQAALSHRLKKIEEDLGGPLLIRSSREVSLTALGQSLLPDARRLLKELLDAYASVRAGARRSARWMSFACLPSIANSLLPAVLADLVRERPEIAFEVLDIPVSRIAAAVREGKVEFGVTIVSAEQSDLRVRALAEEDYVLFLPLDHPLAEQGYVTLPDLRALPIVGLSSHSRNRQLLDMAFGQLRDHMSWRIEVQTAPVALRIAAEGAAATIQPRSALRMAPDSLVALPFKDVKLSRTLGVVSRRGVPLSDVAVETLRRIEEEFERNFGTPPEIRIGRTPGHPD</sequence>
<evidence type="ECO:0000256" key="2">
    <source>
        <dbReference type="ARBA" id="ARBA00023015"/>
    </source>
</evidence>
<dbReference type="EMBL" id="QGGV01000002">
    <property type="protein sequence ID" value="PWK57387.1"/>
    <property type="molecule type" value="Genomic_DNA"/>
</dbReference>
<evidence type="ECO:0000313" key="6">
    <source>
        <dbReference type="EMBL" id="PWK57387.1"/>
    </source>
</evidence>